<feature type="region of interest" description="Disordered" evidence="1">
    <location>
        <begin position="203"/>
        <end position="233"/>
    </location>
</feature>
<keyword evidence="3" id="KW-1185">Reference proteome</keyword>
<evidence type="ECO:0000313" key="3">
    <source>
        <dbReference type="Proteomes" id="UP000325440"/>
    </source>
</evidence>
<evidence type="ECO:0000256" key="1">
    <source>
        <dbReference type="SAM" id="MobiDB-lite"/>
    </source>
</evidence>
<organism evidence="2 3">
    <name type="scientific">Cinara cedri</name>
    <dbReference type="NCBI Taxonomy" id="506608"/>
    <lineage>
        <taxon>Eukaryota</taxon>
        <taxon>Metazoa</taxon>
        <taxon>Ecdysozoa</taxon>
        <taxon>Arthropoda</taxon>
        <taxon>Hexapoda</taxon>
        <taxon>Insecta</taxon>
        <taxon>Pterygota</taxon>
        <taxon>Neoptera</taxon>
        <taxon>Paraneoptera</taxon>
        <taxon>Hemiptera</taxon>
        <taxon>Sternorrhyncha</taxon>
        <taxon>Aphidomorpha</taxon>
        <taxon>Aphidoidea</taxon>
        <taxon>Aphididae</taxon>
        <taxon>Lachninae</taxon>
        <taxon>Cinara</taxon>
    </lineage>
</organism>
<dbReference type="EMBL" id="CABPRJ010000074">
    <property type="protein sequence ID" value="VVC27227.1"/>
    <property type="molecule type" value="Genomic_DNA"/>
</dbReference>
<proteinExistence type="predicted"/>
<sequence length="253" mass="29408">MLKASSHLHFSNSFSGTPKVVFSTECNERMQQVIFWALLLKSKLKSDLFKAKNPIPKLINAPVNWETWETFRKNLDENLNNQKRYRDLDDINKSIEHIKGTIKVAENTKLEEYGRELETAVKRRLNQLNRRVKWELDNLRYNSYRAYLEKVNPNDSSLWLATKRILKQPNLIPPLKNEIAKYDTNYEKSEAFSEYFETCFTSEDNTTPKRGSSDESPNATNNKHSNTIIPTSPKEIQLIISKLKSKKSPGHSS</sequence>
<name>A0A5E4M9Z7_9HEMI</name>
<feature type="compositionally biased region" description="Polar residues" evidence="1">
    <location>
        <begin position="203"/>
        <end position="230"/>
    </location>
</feature>
<dbReference type="AlphaFoldDB" id="A0A5E4M9Z7"/>
<gene>
    <name evidence="2" type="ORF">CINCED_3A017657</name>
</gene>
<accession>A0A5E4M9Z7</accession>
<reference evidence="2 3" key="1">
    <citation type="submission" date="2019-08" db="EMBL/GenBank/DDBJ databases">
        <authorList>
            <person name="Alioto T."/>
            <person name="Alioto T."/>
            <person name="Gomez Garrido J."/>
        </authorList>
    </citation>
    <scope>NUCLEOTIDE SEQUENCE [LARGE SCALE GENOMIC DNA]</scope>
</reference>
<dbReference type="OrthoDB" id="6627393at2759"/>
<dbReference type="Proteomes" id="UP000325440">
    <property type="component" value="Unassembled WGS sequence"/>
</dbReference>
<protein>
    <submittedName>
        <fullName evidence="2">Uncharacterized protein</fullName>
    </submittedName>
</protein>
<evidence type="ECO:0000313" key="2">
    <source>
        <dbReference type="EMBL" id="VVC27227.1"/>
    </source>
</evidence>